<evidence type="ECO:0000313" key="3">
    <source>
        <dbReference type="EMBL" id="AMW35880.1"/>
    </source>
</evidence>
<dbReference type="CDD" id="cd02440">
    <property type="entry name" value="AdoMet_MTases"/>
    <property type="match status" value="1"/>
</dbReference>
<evidence type="ECO:0000256" key="1">
    <source>
        <dbReference type="ARBA" id="ARBA00022679"/>
    </source>
</evidence>
<accession>A0A145VRD7</accession>
<dbReference type="SUPFAM" id="SSF53335">
    <property type="entry name" value="S-adenosyl-L-methionine-dependent methyltransferases"/>
    <property type="match status" value="1"/>
</dbReference>
<dbReference type="Pfam" id="PF08241">
    <property type="entry name" value="Methyltransf_11"/>
    <property type="match status" value="1"/>
</dbReference>
<keyword evidence="4" id="KW-1185">Reference proteome</keyword>
<dbReference type="Proteomes" id="UP000076066">
    <property type="component" value="Plasmid unnamed 2"/>
</dbReference>
<dbReference type="InterPro" id="IPR013216">
    <property type="entry name" value="Methyltransf_11"/>
</dbReference>
<dbReference type="InterPro" id="IPR029063">
    <property type="entry name" value="SAM-dependent_MTases_sf"/>
</dbReference>
<name>A0A145VRD7_9PROT</name>
<evidence type="ECO:0000313" key="4">
    <source>
        <dbReference type="Proteomes" id="UP000076066"/>
    </source>
</evidence>
<feature type="domain" description="Methyltransferase type 11" evidence="2">
    <location>
        <begin position="87"/>
        <end position="181"/>
    </location>
</feature>
<dbReference type="PANTHER" id="PTHR44068">
    <property type="entry name" value="ZGC:194242"/>
    <property type="match status" value="1"/>
</dbReference>
<dbReference type="GeneID" id="53317663"/>
<dbReference type="GO" id="GO:0016126">
    <property type="term" value="P:sterol biosynthetic process"/>
    <property type="evidence" value="ECO:0007669"/>
    <property type="project" value="TreeGrafter"/>
</dbReference>
<dbReference type="KEGG" id="hjo:AY555_10950"/>
<reference evidence="3 4" key="1">
    <citation type="submission" date="2016-02" db="EMBL/GenBank/DDBJ databases">
        <title>Complete Genome of H5569, the type strain of the newly described species Haematospirillium jordaniae.</title>
        <authorList>
            <person name="Nicholson A.C."/>
            <person name="Humrighouse B.W."/>
            <person name="Loparov V."/>
            <person name="McQuiston J.R."/>
        </authorList>
    </citation>
    <scope>NUCLEOTIDE SEQUENCE [LARGE SCALE GENOMIC DNA]</scope>
    <source>
        <strain evidence="3 4">H5569</strain>
        <plasmid evidence="4">Plasmid unnamed 2</plasmid>
    </source>
</reference>
<protein>
    <submittedName>
        <fullName evidence="3">Methyltransferase type 11</fullName>
    </submittedName>
</protein>
<keyword evidence="3" id="KW-0489">Methyltransferase</keyword>
<dbReference type="GO" id="GO:0032259">
    <property type="term" value="P:methylation"/>
    <property type="evidence" value="ECO:0007669"/>
    <property type="project" value="UniProtKB-KW"/>
</dbReference>
<dbReference type="Gene3D" id="3.40.50.150">
    <property type="entry name" value="Vaccinia Virus protein VP39"/>
    <property type="match status" value="1"/>
</dbReference>
<organism evidence="3 4">
    <name type="scientific">Haematospirillum jordaniae</name>
    <dbReference type="NCBI Taxonomy" id="1549855"/>
    <lineage>
        <taxon>Bacteria</taxon>
        <taxon>Pseudomonadati</taxon>
        <taxon>Pseudomonadota</taxon>
        <taxon>Alphaproteobacteria</taxon>
        <taxon>Rhodospirillales</taxon>
        <taxon>Novispirillaceae</taxon>
        <taxon>Haematospirillum</taxon>
    </lineage>
</organism>
<dbReference type="InterPro" id="IPR050447">
    <property type="entry name" value="Erg6_SMT_methyltransf"/>
</dbReference>
<gene>
    <name evidence="3" type="ORF">AY555_10950</name>
</gene>
<keyword evidence="3" id="KW-0614">Plasmid</keyword>
<dbReference type="RefSeq" id="WP_066137258.1">
    <property type="nucleotide sequence ID" value="NZ_CP014527.1"/>
</dbReference>
<dbReference type="OrthoDB" id="9787738at2"/>
<proteinExistence type="predicted"/>
<dbReference type="PANTHER" id="PTHR44068:SF1">
    <property type="entry name" value="HYPOTHETICAL LOC100005854"/>
    <property type="match status" value="1"/>
</dbReference>
<evidence type="ECO:0000259" key="2">
    <source>
        <dbReference type="Pfam" id="PF08241"/>
    </source>
</evidence>
<keyword evidence="1 3" id="KW-0808">Transferase</keyword>
<dbReference type="GO" id="GO:0003838">
    <property type="term" value="F:sterol 24-C-methyltransferase activity"/>
    <property type="evidence" value="ECO:0007669"/>
    <property type="project" value="TreeGrafter"/>
</dbReference>
<sequence>MTDNKQHDKKKAIRDWWADAPMTYAEDHGHVEYRLPDGSMERVEIGTRRFYELADYVFFRWNEPLHDVTGKFGRIFDYERFRGKKVLEIGCGMGCMASQWASHGANITAIDLNPVAIEKTTRRFELFGLKGDIREVDAETLPFADATFDLVYSWGVIHHTPGIEQAAREIFRVLKPGGRLALMLYNRDSVLYKYFVSYQEGVLNLERQFLDELGLASRYGDGGRQEGNPHTWPVTDEEVRRELLPMCENVSIKVLGTDVPEALNTWFPRLGQRLPLSWRKALARRWGWSLWITGDKAA</sequence>
<dbReference type="AlphaFoldDB" id="A0A145VRD7"/>
<dbReference type="EMBL" id="CP014527">
    <property type="protein sequence ID" value="AMW35880.1"/>
    <property type="molecule type" value="Genomic_DNA"/>
</dbReference>
<geneLocation type="plasmid" evidence="3 4">
    <name>unnamed 2</name>
</geneLocation>